<dbReference type="Gene3D" id="3.40.50.300">
    <property type="entry name" value="P-loop containing nucleotide triphosphate hydrolases"/>
    <property type="match status" value="2"/>
</dbReference>
<dbReference type="GO" id="GO:0003924">
    <property type="term" value="F:GTPase activity"/>
    <property type="evidence" value="ECO:0007669"/>
    <property type="project" value="TreeGrafter"/>
</dbReference>
<reference evidence="6 7" key="1">
    <citation type="submission" date="2014-08" db="EMBL/GenBank/DDBJ databases">
        <authorList>
            <person name="Sibley D."/>
            <person name="Venepally P."/>
            <person name="Karamycheva S."/>
            <person name="Hadjithomas M."/>
            <person name="Khan A."/>
            <person name="Brunk B."/>
            <person name="Roos D."/>
            <person name="Caler E."/>
            <person name="Lorenzi H."/>
        </authorList>
    </citation>
    <scope>NUCLEOTIDE SEQUENCE [LARGE SCALE GENOMIC DNA]</scope>
    <source>
        <strain evidence="6 7">VAND</strain>
    </source>
</reference>
<dbReference type="VEuPathDB" id="ToxoDB:TGVAND_314320"/>
<evidence type="ECO:0000313" key="7">
    <source>
        <dbReference type="Proteomes" id="UP000028840"/>
    </source>
</evidence>
<dbReference type="PANTHER" id="PTHR45782:SF5">
    <property type="entry name" value="DAR GTPASE 3, CHLOROPLASTIC"/>
    <property type="match status" value="1"/>
</dbReference>
<feature type="domain" description="G" evidence="5">
    <location>
        <begin position="763"/>
        <end position="826"/>
    </location>
</feature>
<dbReference type="InterPro" id="IPR027417">
    <property type="entry name" value="P-loop_NTPase"/>
</dbReference>
<feature type="region of interest" description="Disordered" evidence="3">
    <location>
        <begin position="562"/>
        <end position="635"/>
    </location>
</feature>
<keyword evidence="1" id="KW-0547">Nucleotide-binding</keyword>
<dbReference type="OrthoDB" id="269151at2759"/>
<evidence type="ECO:0000256" key="1">
    <source>
        <dbReference type="ARBA" id="ARBA00022741"/>
    </source>
</evidence>
<feature type="chain" id="PRO_5001814240" evidence="4">
    <location>
        <begin position="39"/>
        <end position="1281"/>
    </location>
</feature>
<feature type="region of interest" description="Disordered" evidence="3">
    <location>
        <begin position="827"/>
        <end position="860"/>
    </location>
</feature>
<evidence type="ECO:0000259" key="5">
    <source>
        <dbReference type="Pfam" id="PF01926"/>
    </source>
</evidence>
<dbReference type="GO" id="GO:0032543">
    <property type="term" value="P:mitochondrial translation"/>
    <property type="evidence" value="ECO:0007669"/>
    <property type="project" value="TreeGrafter"/>
</dbReference>
<feature type="compositionally biased region" description="Low complexity" evidence="3">
    <location>
        <begin position="843"/>
        <end position="860"/>
    </location>
</feature>
<reference evidence="6 7" key="2">
    <citation type="journal article" date="2015" name="Eukaryot. Cell">
        <title>Genetic mapping reveals that sinefungin resistance in Toxoplasma gondii is controlled by a putative amino acid transporter locus that can be used as a negative selectable marker.</title>
        <authorList>
            <person name="Behnke M.S."/>
            <person name="Khan A."/>
            <person name="Sibley L.D."/>
        </authorList>
    </citation>
    <scope>NUCLEOTIDE SEQUENCE [LARGE SCALE GENOMIC DNA]</scope>
    <source>
        <strain evidence="6 7">VAND</strain>
    </source>
</reference>
<evidence type="ECO:0000256" key="3">
    <source>
        <dbReference type="SAM" id="MobiDB-lite"/>
    </source>
</evidence>
<feature type="compositionally biased region" description="Acidic residues" evidence="3">
    <location>
        <begin position="1171"/>
        <end position="1182"/>
    </location>
</feature>
<dbReference type="InterPro" id="IPR006073">
    <property type="entry name" value="GTP-bd"/>
</dbReference>
<evidence type="ECO:0000313" key="6">
    <source>
        <dbReference type="EMBL" id="KFH09965.1"/>
    </source>
</evidence>
<feature type="region of interest" description="Disordered" evidence="3">
    <location>
        <begin position="693"/>
        <end position="754"/>
    </location>
</feature>
<dbReference type="Pfam" id="PF01926">
    <property type="entry name" value="MMR_HSR1"/>
    <property type="match status" value="1"/>
</dbReference>
<feature type="signal peptide" evidence="4">
    <location>
        <begin position="1"/>
        <end position="38"/>
    </location>
</feature>
<proteinExistence type="predicted"/>
<sequence length="1281" mass="142087">MCVSGLIHRRGFVSQGVSFLALLFLLFSRLLLQTPVTASSCVPWGHRSYMFPPLSQVESSGFSFSASSLSLPSLSFSSSLSSLSSSLSALSSSSPSSSFLSSRSSSSLSFSSASLSSSSSEVPSYLLSFLSPSVFASSSFLYAFHGRRHRIPARRVLLSSRPSKDAFCLSSSTLSRSSSLSRSPAFALSTLTPTSSAFPSPRSLTFPLCFCSSLSSSCRSSSSADSARSVDHHRERDLLPGFSSPLLRGSLDCEREDKDVEDEVSLRSSTSSSSSAGHAALSAFPIASSLEALGSSSSASLLRDGSLRSSSKGDESITSLADRVEKKIFFSSPDTQEDSRTTDAGRDMQSCVSLGLTGESRNVFRSEGEAVETEEETGASLRGAEKTKGGDGKDKTINRKTDVRIRRRVREIMKSMKKADTAKGRLKEEFERDEEIRKDPILLARQEEELRTLRLVDPLVRPIERRRYTVQWWPNFAREALPRVLASLPHVDLLVEVRDARFPSLTQLPIQPPAGGAKPRLIVLTHADRASEAGNAQWAKHFRFLHRLHAAEALDIEERNAWRHGGQSRPPHPGVSYRGDTTLRNEEEEEEETADVEEQEEGEKEEHEEEKEEDEDGESDVAVDVTGSESPLVPPIAPATPVVFVNAQQGGACIVRVEKAARKIVKKWREYRRDLEVYRQRLKRLATEKAKPFATEGEQNVENGSEGEEGRGSAGCSVKSQSRGREGTQMGPAKENVPHTVSSSARTPGGARSHLRTKRPLRLLIVGMPNTGKSALCNRLLGTKRARSYNYPGVTKVLTWYRRRGTFFQTNLHRLFDCVDTPGFLPPPSSSVLRPGRRGTVISSSSSSSSASASTSASTSASGRLPLWCETRERNKEPSVRMRHSASRTEFFLRNHPVYEDDEAIRLLAACNKLPQSCLFTIEEASVALLNRMFSVWTRRPAYIPLLRLGERYGVDPLARGLSMNDLSGCEFLHRLAAARNHYCTGAASERVLTDFVKGFLGRMTLEVPPSREETLRRFHATRGGRVLSLSPLEKEEQEEERRRELARETLRRTRMRGARDKKIPSDWECLVAKKEEDSVFWNWTGSEATADPEELEDSRGSKDAEGEGRETRSRLTFGVEEGGESTTERKEERSLKSTRDDRGPPGKVTRKRGRAEELTSKNVQRRVERETEDNGGDETAEEREQTQGQKKIAVLIGNNEVLWSESEGGREKRRQRGGGVENVSKDETKRSFHSLVRAFATEKRPFRNPSKGAHAADVLDERLRTQVEEQAWETGAFEGW</sequence>
<feature type="compositionally biased region" description="Acidic residues" evidence="3">
    <location>
        <begin position="586"/>
        <end position="621"/>
    </location>
</feature>
<organism evidence="6 7">
    <name type="scientific">Toxoplasma gondii VAND</name>
    <dbReference type="NCBI Taxonomy" id="933077"/>
    <lineage>
        <taxon>Eukaryota</taxon>
        <taxon>Sar</taxon>
        <taxon>Alveolata</taxon>
        <taxon>Apicomplexa</taxon>
        <taxon>Conoidasida</taxon>
        <taxon>Coccidia</taxon>
        <taxon>Eucoccidiorida</taxon>
        <taxon>Eimeriorina</taxon>
        <taxon>Sarcocystidae</taxon>
        <taxon>Toxoplasma</taxon>
    </lineage>
</organism>
<gene>
    <name evidence="6" type="ORF">TGVAND_314320</name>
</gene>
<accession>A0A086QBI3</accession>
<feature type="compositionally biased region" description="Basic and acidic residues" evidence="3">
    <location>
        <begin position="1098"/>
        <end position="1114"/>
    </location>
</feature>
<feature type="compositionally biased region" description="Basic and acidic residues" evidence="3">
    <location>
        <begin position="1155"/>
        <end position="1170"/>
    </location>
</feature>
<dbReference type="Proteomes" id="UP000028840">
    <property type="component" value="Unassembled WGS sequence"/>
</dbReference>
<dbReference type="GO" id="GO:0005525">
    <property type="term" value="F:GTP binding"/>
    <property type="evidence" value="ECO:0007669"/>
    <property type="project" value="UniProtKB-KW"/>
</dbReference>
<feature type="region of interest" description="Disordered" evidence="3">
    <location>
        <begin position="1083"/>
        <end position="1231"/>
    </location>
</feature>
<dbReference type="EMBL" id="AEYJ02000462">
    <property type="protein sequence ID" value="KFH09965.1"/>
    <property type="molecule type" value="Genomic_DNA"/>
</dbReference>
<evidence type="ECO:0000256" key="4">
    <source>
        <dbReference type="SAM" id="SignalP"/>
    </source>
</evidence>
<name>A0A086QBI3_TOXGO</name>
<feature type="compositionally biased region" description="Basic and acidic residues" evidence="3">
    <location>
        <begin position="1127"/>
        <end position="1145"/>
    </location>
</feature>
<dbReference type="GO" id="GO:0005739">
    <property type="term" value="C:mitochondrion"/>
    <property type="evidence" value="ECO:0007669"/>
    <property type="project" value="TreeGrafter"/>
</dbReference>
<protein>
    <submittedName>
        <fullName evidence="6">Putative GTP-binding domain protein</fullName>
    </submittedName>
</protein>
<dbReference type="PANTHER" id="PTHR45782">
    <property type="entry name" value="MITOCHONDRIAL RIBOSOME-ASSOCIATED GTPASE 1"/>
    <property type="match status" value="1"/>
</dbReference>
<feature type="compositionally biased region" description="Basic and acidic residues" evidence="3">
    <location>
        <begin position="383"/>
        <end position="396"/>
    </location>
</feature>
<evidence type="ECO:0000256" key="2">
    <source>
        <dbReference type="ARBA" id="ARBA00023134"/>
    </source>
</evidence>
<keyword evidence="2" id="KW-0342">GTP-binding</keyword>
<dbReference type="SUPFAM" id="SSF52540">
    <property type="entry name" value="P-loop containing nucleoside triphosphate hydrolases"/>
    <property type="match status" value="2"/>
</dbReference>
<feature type="region of interest" description="Disordered" evidence="3">
    <location>
        <begin position="366"/>
        <end position="396"/>
    </location>
</feature>
<comment type="caution">
    <text evidence="6">The sequence shown here is derived from an EMBL/GenBank/DDBJ whole genome shotgun (WGS) entry which is preliminary data.</text>
</comment>
<keyword evidence="4" id="KW-0732">Signal</keyword>